<proteinExistence type="inferred from homology"/>
<evidence type="ECO:0000256" key="1">
    <source>
        <dbReference type="ARBA" id="ARBA00004123"/>
    </source>
</evidence>
<dbReference type="InterPro" id="IPR053820">
    <property type="entry name" value="MSL3_chromo-like"/>
</dbReference>
<evidence type="ECO:0000259" key="9">
    <source>
        <dbReference type="SMART" id="SM00298"/>
    </source>
</evidence>
<dbReference type="Gene3D" id="2.30.30.140">
    <property type="match status" value="1"/>
</dbReference>
<feature type="region of interest" description="Disordered" evidence="8">
    <location>
        <begin position="82"/>
        <end position="128"/>
    </location>
</feature>
<evidence type="ECO:0000256" key="6">
    <source>
        <dbReference type="ARBA" id="ARBA00023163"/>
    </source>
</evidence>
<dbReference type="OrthoDB" id="124855at2759"/>
<reference evidence="10 11" key="1">
    <citation type="journal article" date="2016" name="Mol. Biol. Evol.">
        <title>Comparative Genomics of Early-Diverging Mushroom-Forming Fungi Provides Insights into the Origins of Lignocellulose Decay Capabilities.</title>
        <authorList>
            <person name="Nagy L.G."/>
            <person name="Riley R."/>
            <person name="Tritt A."/>
            <person name="Adam C."/>
            <person name="Daum C."/>
            <person name="Floudas D."/>
            <person name="Sun H."/>
            <person name="Yadav J.S."/>
            <person name="Pangilinan J."/>
            <person name="Larsson K.H."/>
            <person name="Matsuura K."/>
            <person name="Barry K."/>
            <person name="Labutti K."/>
            <person name="Kuo R."/>
            <person name="Ohm R.A."/>
            <person name="Bhattacharya S.S."/>
            <person name="Shirouzu T."/>
            <person name="Yoshinaga Y."/>
            <person name="Martin F.M."/>
            <person name="Grigoriev I.V."/>
            <person name="Hibbett D.S."/>
        </authorList>
    </citation>
    <scope>NUCLEOTIDE SEQUENCE [LARGE SCALE GENOMIC DNA]</scope>
    <source>
        <strain evidence="10 11">HHB9708</strain>
    </source>
</reference>
<keyword evidence="5" id="KW-0805">Transcription regulation</keyword>
<dbReference type="GO" id="GO:0006355">
    <property type="term" value="P:regulation of DNA-templated transcription"/>
    <property type="evidence" value="ECO:0007669"/>
    <property type="project" value="InterPro"/>
</dbReference>
<dbReference type="Pfam" id="PF05712">
    <property type="entry name" value="MRG"/>
    <property type="match status" value="1"/>
</dbReference>
<feature type="domain" description="Chromo" evidence="9">
    <location>
        <begin position="22"/>
        <end position="83"/>
    </location>
</feature>
<dbReference type="PROSITE" id="PS51640">
    <property type="entry name" value="MRG"/>
    <property type="match status" value="1"/>
</dbReference>
<feature type="compositionally biased region" description="Basic and acidic residues" evidence="8">
    <location>
        <begin position="93"/>
        <end position="106"/>
    </location>
</feature>
<dbReference type="InterPro" id="IPR008676">
    <property type="entry name" value="MRG"/>
</dbReference>
<accession>A0A164WMF4</accession>
<dbReference type="PIRSF" id="PIRSF038133">
    <property type="entry name" value="HAT_Nua4_EAF3/MRG15"/>
    <property type="match status" value="1"/>
</dbReference>
<dbReference type="PANTHER" id="PTHR10880:SF15">
    <property type="entry name" value="MSL COMPLEX SUBUNIT 3"/>
    <property type="match status" value="1"/>
</dbReference>
<evidence type="ECO:0000313" key="10">
    <source>
        <dbReference type="EMBL" id="KZS95179.1"/>
    </source>
</evidence>
<feature type="compositionally biased region" description="Basic and acidic residues" evidence="8">
    <location>
        <begin position="115"/>
        <end position="128"/>
    </location>
</feature>
<keyword evidence="6" id="KW-0804">Transcription</keyword>
<evidence type="ECO:0000256" key="7">
    <source>
        <dbReference type="ARBA" id="ARBA00023242"/>
    </source>
</evidence>
<dbReference type="CDD" id="cd18983">
    <property type="entry name" value="CBD_MSL3_like"/>
    <property type="match status" value="1"/>
</dbReference>
<dbReference type="SMART" id="SM00298">
    <property type="entry name" value="CHROMO"/>
    <property type="match status" value="1"/>
</dbReference>
<protein>
    <recommendedName>
        <fullName evidence="3">Chromatin modification-related protein EAF3</fullName>
    </recommendedName>
</protein>
<dbReference type="Proteomes" id="UP000076722">
    <property type="component" value="Unassembled WGS sequence"/>
</dbReference>
<dbReference type="Gene3D" id="1.10.274.30">
    <property type="entry name" value="MRG domain"/>
    <property type="match status" value="1"/>
</dbReference>
<gene>
    <name evidence="10" type="ORF">SISNIDRAFT_484049</name>
</gene>
<dbReference type="InterPro" id="IPR038217">
    <property type="entry name" value="MRG_C_sf"/>
</dbReference>
<comment type="similarity">
    <text evidence="2">Belongs to the MRG family.</text>
</comment>
<dbReference type="STRING" id="1314777.A0A164WMF4"/>
<dbReference type="InterPro" id="IPR016197">
    <property type="entry name" value="Chromo-like_dom_sf"/>
</dbReference>
<keyword evidence="4" id="KW-0156">Chromatin regulator</keyword>
<name>A0A164WMF4_9AGAM</name>
<dbReference type="GO" id="GO:0006338">
    <property type="term" value="P:chromatin remodeling"/>
    <property type="evidence" value="ECO:0007669"/>
    <property type="project" value="UniProtKB-ARBA"/>
</dbReference>
<dbReference type="SUPFAM" id="SSF54160">
    <property type="entry name" value="Chromo domain-like"/>
    <property type="match status" value="1"/>
</dbReference>
<dbReference type="GO" id="GO:0035267">
    <property type="term" value="C:NuA4 histone acetyltransferase complex"/>
    <property type="evidence" value="ECO:0007669"/>
    <property type="project" value="TreeGrafter"/>
</dbReference>
<dbReference type="InterPro" id="IPR026541">
    <property type="entry name" value="MRG_dom"/>
</dbReference>
<evidence type="ECO:0000256" key="2">
    <source>
        <dbReference type="ARBA" id="ARBA00009093"/>
    </source>
</evidence>
<dbReference type="PANTHER" id="PTHR10880">
    <property type="entry name" value="MORTALITY FACTOR 4-LIKE PROTEIN"/>
    <property type="match status" value="1"/>
</dbReference>
<dbReference type="AlphaFoldDB" id="A0A164WMF4"/>
<evidence type="ECO:0000256" key="4">
    <source>
        <dbReference type="ARBA" id="ARBA00022853"/>
    </source>
</evidence>
<organism evidence="10 11">
    <name type="scientific">Sistotremastrum niveocremeum HHB9708</name>
    <dbReference type="NCBI Taxonomy" id="1314777"/>
    <lineage>
        <taxon>Eukaryota</taxon>
        <taxon>Fungi</taxon>
        <taxon>Dikarya</taxon>
        <taxon>Basidiomycota</taxon>
        <taxon>Agaricomycotina</taxon>
        <taxon>Agaricomycetes</taxon>
        <taxon>Sistotremastrales</taxon>
        <taxon>Sistotremastraceae</taxon>
        <taxon>Sertulicium</taxon>
        <taxon>Sertulicium niveocremeum</taxon>
    </lineage>
</organism>
<dbReference type="Pfam" id="PF22732">
    <property type="entry name" value="MSL3_chromo-like"/>
    <property type="match status" value="1"/>
</dbReference>
<evidence type="ECO:0000256" key="5">
    <source>
        <dbReference type="ARBA" id="ARBA00023015"/>
    </source>
</evidence>
<comment type="subcellular location">
    <subcellularLocation>
        <location evidence="1">Nucleus</location>
    </subcellularLocation>
</comment>
<keyword evidence="11" id="KW-1185">Reference proteome</keyword>
<keyword evidence="7" id="KW-0539">Nucleus</keyword>
<dbReference type="GO" id="GO:0032221">
    <property type="term" value="C:Rpd3S complex"/>
    <property type="evidence" value="ECO:0007669"/>
    <property type="project" value="TreeGrafter"/>
</dbReference>
<dbReference type="InterPro" id="IPR000953">
    <property type="entry name" value="Chromo/chromo_shadow_dom"/>
</dbReference>
<evidence type="ECO:0000256" key="3">
    <source>
        <dbReference type="ARBA" id="ARBA00018505"/>
    </source>
</evidence>
<dbReference type="EMBL" id="KV419402">
    <property type="protein sequence ID" value="KZS95179.1"/>
    <property type="molecule type" value="Genomic_DNA"/>
</dbReference>
<evidence type="ECO:0000313" key="11">
    <source>
        <dbReference type="Proteomes" id="UP000076722"/>
    </source>
</evidence>
<evidence type="ECO:0000256" key="8">
    <source>
        <dbReference type="SAM" id="MobiDB-lite"/>
    </source>
</evidence>
<sequence length="304" mass="34448">MSTAPVTFNPNERVLCYHGPMVYEAKVLKSEDHPDPHPKTGSIGPHYLVHYKGWKQTWDEWVPPARLLKWNETNLALQKNLQANVAKPSAKSTKHDGKQSERRKGDGTGSRGVKRGRDEDDNSRKPDLKFNIPEPLKVLLVDDWEAVTKNSQLVTLPRNPNVETLLDRYKSYIMNLAKPPPFPQVLPQIISGLQAYFDKSLGANLLYRFERAQYAEVRKRYITGPDVQVGTEPEMSSIYGAEHLLRMIVSLPGIVASSTLDGESVSILREYIIELLNFMAQEKENIFQVEYDSASPAYQNVARS</sequence>